<dbReference type="Proteomes" id="UP001549146">
    <property type="component" value="Unassembled WGS sequence"/>
</dbReference>
<sequence>MAQFSTPNTGVKWSLDSIALHSPTTLTVEDNVYTLHENLVVETNDSLVLDRQLTLKIDAGIEIGVRGFFKSEPTESQDSVFITSSEIANPYKGFWLFDTSEVIIRRSRIEHGGGLRVITPKFILENSVVSNNHNSTGSSTGGAITFSNGEPIVRNSVFENNIHPALGSAANARVYAIIENNYFSNNNLTNNNRPQINMGPSGEDGVLRIRHNEVIGNPEHHMVGGIAVASLTGIPTQIEVHNNIVRDNRYGVTAIGPVGGEIIENILEKNDAEIDPMNGGSGISLYNTQSMKIRGNEIRQNLWGITVIGTATADLGTTDDPGNNIFSENGNGGEIYALYNNSTNSISALQNCWIEGQESTYEDVENVIFHQVDDQGLGQVSFDPFLCGEVMGIENEELTPFKIYPNPTKSNLVVDSLEKGIIRIYDVNGKLVFTSKKELTKQPIQLNLEKGIYLIEIQSNSTRSTQKLIIN</sequence>
<keyword evidence="1" id="KW-0732">Signal</keyword>
<dbReference type="InterPro" id="IPR039448">
    <property type="entry name" value="Beta_helix"/>
</dbReference>
<organism evidence="4 5">
    <name type="scientific">Moheibacter stercoris</name>
    <dbReference type="NCBI Taxonomy" id="1628251"/>
    <lineage>
        <taxon>Bacteria</taxon>
        <taxon>Pseudomonadati</taxon>
        <taxon>Bacteroidota</taxon>
        <taxon>Flavobacteriia</taxon>
        <taxon>Flavobacteriales</taxon>
        <taxon>Weeksellaceae</taxon>
        <taxon>Moheibacter</taxon>
    </lineage>
</organism>
<dbReference type="SMART" id="SM00710">
    <property type="entry name" value="PbH1"/>
    <property type="match status" value="6"/>
</dbReference>
<dbReference type="NCBIfam" id="TIGR04183">
    <property type="entry name" value="Por_Secre_tail"/>
    <property type="match status" value="1"/>
</dbReference>
<dbReference type="EMBL" id="JBEPMO010000005">
    <property type="protein sequence ID" value="MET3731555.1"/>
    <property type="molecule type" value="Genomic_DNA"/>
</dbReference>
<dbReference type="Pfam" id="PF18962">
    <property type="entry name" value="Por_Secre_tail"/>
    <property type="match status" value="1"/>
</dbReference>
<name>A0ABV2LSM3_9FLAO</name>
<dbReference type="InterPro" id="IPR011050">
    <property type="entry name" value="Pectin_lyase_fold/virulence"/>
</dbReference>
<dbReference type="SUPFAM" id="SSF51126">
    <property type="entry name" value="Pectin lyase-like"/>
    <property type="match status" value="1"/>
</dbReference>
<comment type="caution">
    <text evidence="4">The sequence shown here is derived from an EMBL/GenBank/DDBJ whole genome shotgun (WGS) entry which is preliminary data.</text>
</comment>
<dbReference type="Pfam" id="PF13229">
    <property type="entry name" value="Beta_helix"/>
    <property type="match status" value="1"/>
</dbReference>
<evidence type="ECO:0000259" key="2">
    <source>
        <dbReference type="Pfam" id="PF13229"/>
    </source>
</evidence>
<protein>
    <recommendedName>
        <fullName evidence="6">Por secretion system C-terminal sorting domain-containing protein</fullName>
    </recommendedName>
</protein>
<dbReference type="InterPro" id="IPR006626">
    <property type="entry name" value="PbH1"/>
</dbReference>
<proteinExistence type="predicted"/>
<feature type="domain" description="Right handed beta helix" evidence="2">
    <location>
        <begin position="77"/>
        <end position="243"/>
    </location>
</feature>
<feature type="domain" description="Secretion system C-terminal sorting" evidence="3">
    <location>
        <begin position="403"/>
        <end position="470"/>
    </location>
</feature>
<accession>A0ABV2LSM3</accession>
<dbReference type="InterPro" id="IPR026444">
    <property type="entry name" value="Secre_tail"/>
</dbReference>
<evidence type="ECO:0000313" key="4">
    <source>
        <dbReference type="EMBL" id="MET3731555.1"/>
    </source>
</evidence>
<evidence type="ECO:0000313" key="5">
    <source>
        <dbReference type="Proteomes" id="UP001549146"/>
    </source>
</evidence>
<reference evidence="4 5" key="1">
    <citation type="submission" date="2024-06" db="EMBL/GenBank/DDBJ databases">
        <title>Genomic Encyclopedia of Type Strains, Phase IV (KMG-IV): sequencing the most valuable type-strain genomes for metagenomic binning, comparative biology and taxonomic classification.</title>
        <authorList>
            <person name="Goeker M."/>
        </authorList>
    </citation>
    <scope>NUCLEOTIDE SEQUENCE [LARGE SCALE GENOMIC DNA]</scope>
    <source>
        <strain evidence="4 5">DSM 29388</strain>
    </source>
</reference>
<gene>
    <name evidence="4" type="ORF">ABID46_001129</name>
</gene>
<evidence type="ECO:0008006" key="6">
    <source>
        <dbReference type="Google" id="ProtNLM"/>
    </source>
</evidence>
<dbReference type="InterPro" id="IPR012334">
    <property type="entry name" value="Pectin_lyas_fold"/>
</dbReference>
<evidence type="ECO:0000259" key="3">
    <source>
        <dbReference type="Pfam" id="PF18962"/>
    </source>
</evidence>
<evidence type="ECO:0000256" key="1">
    <source>
        <dbReference type="ARBA" id="ARBA00022729"/>
    </source>
</evidence>
<dbReference type="RefSeq" id="WP_354507929.1">
    <property type="nucleotide sequence ID" value="NZ_JBEPMO010000005.1"/>
</dbReference>
<dbReference type="Gene3D" id="2.160.20.10">
    <property type="entry name" value="Single-stranded right-handed beta-helix, Pectin lyase-like"/>
    <property type="match status" value="1"/>
</dbReference>
<keyword evidence="5" id="KW-1185">Reference proteome</keyword>